<dbReference type="STRING" id="51028.A0A3P6IC54"/>
<dbReference type="AlphaFoldDB" id="A0A3P6IC54"/>
<dbReference type="PROSITE" id="PS00280">
    <property type="entry name" value="BPTI_KUNITZ_1"/>
    <property type="match status" value="1"/>
</dbReference>
<dbReference type="InterPro" id="IPR020901">
    <property type="entry name" value="Prtase_inh_Kunz-CS"/>
</dbReference>
<dbReference type="GO" id="GO:0004867">
    <property type="term" value="F:serine-type endopeptidase inhibitor activity"/>
    <property type="evidence" value="ECO:0007669"/>
    <property type="project" value="UniProtKB-KW"/>
</dbReference>
<dbReference type="EMBL" id="UXUI01000408">
    <property type="protein sequence ID" value="VDD85222.1"/>
    <property type="molecule type" value="Genomic_DNA"/>
</dbReference>
<keyword evidence="7" id="KW-1185">Reference proteome</keyword>
<protein>
    <recommendedName>
        <fullName evidence="5">BPTI/Kunitz inhibitor domain-containing protein</fullName>
    </recommendedName>
</protein>
<dbReference type="InterPro" id="IPR028150">
    <property type="entry name" value="Lustrin_cystein"/>
</dbReference>
<dbReference type="Proteomes" id="UP000274131">
    <property type="component" value="Unassembled WGS sequence"/>
</dbReference>
<evidence type="ECO:0000256" key="2">
    <source>
        <dbReference type="ARBA" id="ARBA00022900"/>
    </source>
</evidence>
<dbReference type="Gene3D" id="4.10.410.10">
    <property type="entry name" value="Pancreatic trypsin inhibitor Kunitz domain"/>
    <property type="match status" value="1"/>
</dbReference>
<keyword evidence="1" id="KW-0646">Protease inhibitor</keyword>
<reference evidence="6 7" key="1">
    <citation type="submission" date="2018-10" db="EMBL/GenBank/DDBJ databases">
        <authorList>
            <consortium name="Pathogen Informatics"/>
        </authorList>
    </citation>
    <scope>NUCLEOTIDE SEQUENCE [LARGE SCALE GENOMIC DNA]</scope>
</reference>
<feature type="compositionally biased region" description="Basic and acidic residues" evidence="4">
    <location>
        <begin position="220"/>
        <end position="234"/>
    </location>
</feature>
<evidence type="ECO:0000313" key="6">
    <source>
        <dbReference type="EMBL" id="VDD85222.1"/>
    </source>
</evidence>
<dbReference type="PANTHER" id="PTHR10083">
    <property type="entry name" value="KUNITZ-TYPE PROTEASE INHIBITOR-RELATED"/>
    <property type="match status" value="1"/>
</dbReference>
<evidence type="ECO:0000256" key="3">
    <source>
        <dbReference type="ARBA" id="ARBA00023157"/>
    </source>
</evidence>
<dbReference type="PROSITE" id="PS50279">
    <property type="entry name" value="BPTI_KUNITZ_2"/>
    <property type="match status" value="1"/>
</dbReference>
<feature type="domain" description="BPTI/Kunitz inhibitor" evidence="5">
    <location>
        <begin position="84"/>
        <end position="134"/>
    </location>
</feature>
<feature type="region of interest" description="Disordered" evidence="4">
    <location>
        <begin position="212"/>
        <end position="234"/>
    </location>
</feature>
<keyword evidence="2" id="KW-0722">Serine protease inhibitor</keyword>
<gene>
    <name evidence="6" type="ORF">EVEC_LOCUS365</name>
</gene>
<keyword evidence="3" id="KW-1015">Disulfide bond</keyword>
<dbReference type="Pfam" id="PF00014">
    <property type="entry name" value="Kunitz_BPTI"/>
    <property type="match status" value="1"/>
</dbReference>
<dbReference type="PANTHER" id="PTHR10083:SF374">
    <property type="entry name" value="BPTI_KUNITZ INHIBITOR DOMAIN-CONTAINING PROTEIN"/>
    <property type="match status" value="1"/>
</dbReference>
<sequence>MPISNDNLFLGYNGDEEKNGYKSIRNELNIRTLGNDVKRSRRQSLDTAPVSMEQVIKPIRFDGEMPGHYVRATAISNPIKSNPCALMVDPGPCKEAHLRYFFEKKTKKCKLFYYGGCEGNANNFATELECEQKCVKQVNQLEDELGLCPNGKPPLGDNVPVLCGNLTESTSCPLGYYCKQGVVEVCCPDEAMEPLELQKILIESKKSTNIRYAPATNRQKPMEFKERDVDKGNS</sequence>
<dbReference type="SMART" id="SM00131">
    <property type="entry name" value="KU"/>
    <property type="match status" value="1"/>
</dbReference>
<dbReference type="Pfam" id="PF14625">
    <property type="entry name" value="Lustrin_cystein"/>
    <property type="match status" value="1"/>
</dbReference>
<organism evidence="6 7">
    <name type="scientific">Enterobius vermicularis</name>
    <name type="common">Human pinworm</name>
    <dbReference type="NCBI Taxonomy" id="51028"/>
    <lineage>
        <taxon>Eukaryota</taxon>
        <taxon>Metazoa</taxon>
        <taxon>Ecdysozoa</taxon>
        <taxon>Nematoda</taxon>
        <taxon>Chromadorea</taxon>
        <taxon>Rhabditida</taxon>
        <taxon>Spirurina</taxon>
        <taxon>Oxyuridomorpha</taxon>
        <taxon>Oxyuroidea</taxon>
        <taxon>Oxyuridae</taxon>
        <taxon>Enterobius</taxon>
    </lineage>
</organism>
<evidence type="ECO:0000259" key="5">
    <source>
        <dbReference type="PROSITE" id="PS50279"/>
    </source>
</evidence>
<evidence type="ECO:0000313" key="7">
    <source>
        <dbReference type="Proteomes" id="UP000274131"/>
    </source>
</evidence>
<dbReference type="SUPFAM" id="SSF57362">
    <property type="entry name" value="BPTI-like"/>
    <property type="match status" value="1"/>
</dbReference>
<dbReference type="InterPro" id="IPR006150">
    <property type="entry name" value="Cys_repeat_1"/>
</dbReference>
<accession>A0A3P6IC54</accession>
<evidence type="ECO:0000256" key="1">
    <source>
        <dbReference type="ARBA" id="ARBA00022690"/>
    </source>
</evidence>
<dbReference type="SMART" id="SM00289">
    <property type="entry name" value="WR1"/>
    <property type="match status" value="1"/>
</dbReference>
<dbReference type="InterPro" id="IPR002223">
    <property type="entry name" value="Kunitz_BPTI"/>
</dbReference>
<dbReference type="FunFam" id="4.10.410.10:FF:000004">
    <property type="entry name" value="Tissue factor pathway inhibitor"/>
    <property type="match status" value="1"/>
</dbReference>
<dbReference type="OrthoDB" id="4473401at2759"/>
<dbReference type="CDD" id="cd00109">
    <property type="entry name" value="Kunitz-type"/>
    <property type="match status" value="1"/>
</dbReference>
<dbReference type="PRINTS" id="PR00759">
    <property type="entry name" value="BASICPTASE"/>
</dbReference>
<dbReference type="GO" id="GO:0005615">
    <property type="term" value="C:extracellular space"/>
    <property type="evidence" value="ECO:0007669"/>
    <property type="project" value="TreeGrafter"/>
</dbReference>
<evidence type="ECO:0000256" key="4">
    <source>
        <dbReference type="SAM" id="MobiDB-lite"/>
    </source>
</evidence>
<dbReference type="InterPro" id="IPR050098">
    <property type="entry name" value="TFPI/VKTCI-like"/>
</dbReference>
<dbReference type="InterPro" id="IPR036880">
    <property type="entry name" value="Kunitz_BPTI_sf"/>
</dbReference>
<name>A0A3P6IC54_ENTVE</name>
<proteinExistence type="predicted"/>